<keyword evidence="2" id="KW-1133">Transmembrane helix</keyword>
<dbReference type="RefSeq" id="XP_024508688.1">
    <property type="nucleotide sequence ID" value="XM_024642970.1"/>
</dbReference>
<organism evidence="3">
    <name type="scientific">Strongyloides ratti</name>
    <name type="common">Parasitic roundworm</name>
    <dbReference type="NCBI Taxonomy" id="34506"/>
    <lineage>
        <taxon>Eukaryota</taxon>
        <taxon>Metazoa</taxon>
        <taxon>Ecdysozoa</taxon>
        <taxon>Nematoda</taxon>
        <taxon>Chromadorea</taxon>
        <taxon>Rhabditida</taxon>
        <taxon>Tylenchina</taxon>
        <taxon>Panagrolaimomorpha</taxon>
        <taxon>Strongyloidoidea</taxon>
        <taxon>Strongyloididae</taxon>
        <taxon>Strongyloides</taxon>
    </lineage>
</organism>
<keyword evidence="2" id="KW-0472">Membrane</keyword>
<feature type="compositionally biased region" description="Basic and acidic residues" evidence="1">
    <location>
        <begin position="272"/>
        <end position="288"/>
    </location>
</feature>
<dbReference type="CTD" id="36381858"/>
<sequence>MKNDNIFFWCFLGISSIVFVIIFAISFYYHNNRKKKRVGSIEGNFYQNANISQNVIRKQRSLDQKNDSVNEICTISGKQKIMQQNVMKNQMKNDISPNNFIHPSITRNMPKNTVQLEKMARSFCILTNAIKNDKQPKNNIFVKIDEAASSFDKVNSLKTSNKNDEKKTISEIESDNLLKDNVLFKDIQAEVEEHRKEAKRRGVDEDSYIFQSMNKNQKTQLNDLIKDDKYYIENENKNKDTSTTTTTDTAFLKQARQLLECDILHKDIQTEKGKRREEACRRGLDKKSNTPVIS</sequence>
<keyword evidence="4" id="KW-1185">Reference proteome</keyword>
<reference evidence="5" key="2">
    <citation type="submission" date="2020-12" db="UniProtKB">
        <authorList>
            <consortium name="WormBaseParasite"/>
        </authorList>
    </citation>
    <scope>IDENTIFICATION</scope>
</reference>
<feature type="region of interest" description="Disordered" evidence="1">
    <location>
        <begin position="272"/>
        <end position="294"/>
    </location>
</feature>
<feature type="transmembrane region" description="Helical" evidence="2">
    <location>
        <begin position="6"/>
        <end position="29"/>
    </location>
</feature>
<name>A0A090LMU4_STRRB</name>
<evidence type="ECO:0000256" key="2">
    <source>
        <dbReference type="SAM" id="Phobius"/>
    </source>
</evidence>
<dbReference type="Proteomes" id="UP000035682">
    <property type="component" value="Unplaced"/>
</dbReference>
<evidence type="ECO:0000313" key="3">
    <source>
        <dbReference type="EMBL" id="CEF69488.1"/>
    </source>
</evidence>
<evidence type="ECO:0000256" key="1">
    <source>
        <dbReference type="SAM" id="MobiDB-lite"/>
    </source>
</evidence>
<gene>
    <name evidence="3 5 6" type="ORF">SRAE_2000413700</name>
</gene>
<proteinExistence type="predicted"/>
<dbReference type="GeneID" id="36381858"/>
<keyword evidence="2" id="KW-0812">Transmembrane</keyword>
<dbReference type="WormBase" id="SRAE_2000413700">
    <property type="protein sequence ID" value="SRP07871"/>
    <property type="gene ID" value="WBGene00264365"/>
</dbReference>
<evidence type="ECO:0000313" key="5">
    <source>
        <dbReference type="WBParaSite" id="SRAE_2000413700.1"/>
    </source>
</evidence>
<evidence type="ECO:0000313" key="4">
    <source>
        <dbReference type="Proteomes" id="UP000035682"/>
    </source>
</evidence>
<evidence type="ECO:0000313" key="6">
    <source>
        <dbReference type="WormBase" id="SRAE_2000413700"/>
    </source>
</evidence>
<accession>A0A090LMU4</accession>
<dbReference type="EMBL" id="LN609529">
    <property type="protein sequence ID" value="CEF69488.1"/>
    <property type="molecule type" value="Genomic_DNA"/>
</dbReference>
<dbReference type="WBParaSite" id="SRAE_2000413700.1">
    <property type="protein sequence ID" value="SRAE_2000413700.1"/>
    <property type="gene ID" value="WBGene00264365"/>
</dbReference>
<reference evidence="3 4" key="1">
    <citation type="submission" date="2014-09" db="EMBL/GenBank/DDBJ databases">
        <authorList>
            <person name="Martin A.A."/>
        </authorList>
    </citation>
    <scope>NUCLEOTIDE SEQUENCE</scope>
    <source>
        <strain evidence="4">ED321</strain>
        <strain evidence="3">ED321 Heterogonic</strain>
    </source>
</reference>
<protein>
    <submittedName>
        <fullName evidence="3 5">Uncharacterized protein</fullName>
    </submittedName>
</protein>
<dbReference type="AlphaFoldDB" id="A0A090LMU4"/>